<dbReference type="InterPro" id="IPR036869">
    <property type="entry name" value="J_dom_sf"/>
</dbReference>
<gene>
    <name evidence="4" type="ORF">CY34DRAFT_813007</name>
</gene>
<evidence type="ECO:0000259" key="3">
    <source>
        <dbReference type="PROSITE" id="PS50076"/>
    </source>
</evidence>
<dbReference type="PANTHER" id="PTHR43096:SF52">
    <property type="entry name" value="DNAJ HOMOLOG 1, MITOCHONDRIAL-RELATED"/>
    <property type="match status" value="1"/>
</dbReference>
<organism evidence="4 5">
    <name type="scientific">Suillus luteus UH-Slu-Lm8-n1</name>
    <dbReference type="NCBI Taxonomy" id="930992"/>
    <lineage>
        <taxon>Eukaryota</taxon>
        <taxon>Fungi</taxon>
        <taxon>Dikarya</taxon>
        <taxon>Basidiomycota</taxon>
        <taxon>Agaricomycotina</taxon>
        <taxon>Agaricomycetes</taxon>
        <taxon>Agaricomycetidae</taxon>
        <taxon>Boletales</taxon>
        <taxon>Suillineae</taxon>
        <taxon>Suillaceae</taxon>
        <taxon>Suillus</taxon>
    </lineage>
</organism>
<protein>
    <submittedName>
        <fullName evidence="4">Unplaced genomic scaffold CY34scaffold_643, whole genome shotgun sequence</fullName>
    </submittedName>
</protein>
<dbReference type="HOGENOM" id="CLU_1070303_0_0_1"/>
<dbReference type="Gene3D" id="1.10.287.110">
    <property type="entry name" value="DnaJ domain"/>
    <property type="match status" value="1"/>
</dbReference>
<evidence type="ECO:0000256" key="2">
    <source>
        <dbReference type="SAM" id="MobiDB-lite"/>
    </source>
</evidence>
<dbReference type="STRING" id="930992.A0A0C9Z9X1"/>
<dbReference type="PRINTS" id="PR00625">
    <property type="entry name" value="JDOMAIN"/>
</dbReference>
<sequence>MKSRGSPSSLPFRNLSSWLSWNKNFALPHPKHYATESPKHDGGKPSLIHVLALEFSSWVHDSHRDPAPPQPAQRCVTDRWVHYTALGLWRYASQDQIKQRYYELSREHHPDVSQDPNSPEIFKRAAEAYAVLGKKKLRRKYDQEEQLHSAILTGLRDQLPGELSSSSPRPLDPTFWNPIRSGSSTTFYRPPPGYWTAMNRITRAREKEREKEKLQTQAASPSPQKAMPSHDRPETQRLLGRFEVGLIILIFMASAVEYMD</sequence>
<evidence type="ECO:0000313" key="4">
    <source>
        <dbReference type="EMBL" id="KIK34310.1"/>
    </source>
</evidence>
<name>A0A0C9Z9X1_9AGAM</name>
<feature type="compositionally biased region" description="Basic and acidic residues" evidence="2">
    <location>
        <begin position="205"/>
        <end position="214"/>
    </location>
</feature>
<dbReference type="OrthoDB" id="445556at2759"/>
<dbReference type="Pfam" id="PF00226">
    <property type="entry name" value="DnaJ"/>
    <property type="match status" value="1"/>
</dbReference>
<dbReference type="InParanoid" id="A0A0C9Z9X1"/>
<evidence type="ECO:0000256" key="1">
    <source>
        <dbReference type="ARBA" id="ARBA00023186"/>
    </source>
</evidence>
<keyword evidence="1" id="KW-0143">Chaperone</keyword>
<dbReference type="AlphaFoldDB" id="A0A0C9Z9X1"/>
<accession>A0A0C9Z9X1</accession>
<evidence type="ECO:0000313" key="5">
    <source>
        <dbReference type="Proteomes" id="UP000054485"/>
    </source>
</evidence>
<feature type="domain" description="J" evidence="3">
    <location>
        <begin position="81"/>
        <end position="145"/>
    </location>
</feature>
<dbReference type="GO" id="GO:0051082">
    <property type="term" value="F:unfolded protein binding"/>
    <property type="evidence" value="ECO:0007669"/>
    <property type="project" value="TreeGrafter"/>
</dbReference>
<feature type="region of interest" description="Disordered" evidence="2">
    <location>
        <begin position="205"/>
        <end position="233"/>
    </location>
</feature>
<reference evidence="4 5" key="1">
    <citation type="submission" date="2014-04" db="EMBL/GenBank/DDBJ databases">
        <authorList>
            <consortium name="DOE Joint Genome Institute"/>
            <person name="Kuo A."/>
            <person name="Ruytinx J."/>
            <person name="Rineau F."/>
            <person name="Colpaert J."/>
            <person name="Kohler A."/>
            <person name="Nagy L.G."/>
            <person name="Floudas D."/>
            <person name="Copeland A."/>
            <person name="Barry K.W."/>
            <person name="Cichocki N."/>
            <person name="Veneault-Fourrey C."/>
            <person name="LaButti K."/>
            <person name="Lindquist E.A."/>
            <person name="Lipzen A."/>
            <person name="Lundell T."/>
            <person name="Morin E."/>
            <person name="Murat C."/>
            <person name="Sun H."/>
            <person name="Tunlid A."/>
            <person name="Henrissat B."/>
            <person name="Grigoriev I.V."/>
            <person name="Hibbett D.S."/>
            <person name="Martin F."/>
            <person name="Nordberg H.P."/>
            <person name="Cantor M.N."/>
            <person name="Hua S.X."/>
        </authorList>
    </citation>
    <scope>NUCLEOTIDE SEQUENCE [LARGE SCALE GENOMIC DNA]</scope>
    <source>
        <strain evidence="4 5">UH-Slu-Lm8-n1</strain>
    </source>
</reference>
<dbReference type="GO" id="GO:0005737">
    <property type="term" value="C:cytoplasm"/>
    <property type="evidence" value="ECO:0007669"/>
    <property type="project" value="TreeGrafter"/>
</dbReference>
<dbReference type="SMART" id="SM00271">
    <property type="entry name" value="DnaJ"/>
    <property type="match status" value="1"/>
</dbReference>
<dbReference type="PROSITE" id="PS50076">
    <property type="entry name" value="DNAJ_2"/>
    <property type="match status" value="1"/>
</dbReference>
<reference evidence="5" key="2">
    <citation type="submission" date="2015-01" db="EMBL/GenBank/DDBJ databases">
        <title>Evolutionary Origins and Diversification of the Mycorrhizal Mutualists.</title>
        <authorList>
            <consortium name="DOE Joint Genome Institute"/>
            <consortium name="Mycorrhizal Genomics Consortium"/>
            <person name="Kohler A."/>
            <person name="Kuo A."/>
            <person name="Nagy L.G."/>
            <person name="Floudas D."/>
            <person name="Copeland A."/>
            <person name="Barry K.W."/>
            <person name="Cichocki N."/>
            <person name="Veneault-Fourrey C."/>
            <person name="LaButti K."/>
            <person name="Lindquist E.A."/>
            <person name="Lipzen A."/>
            <person name="Lundell T."/>
            <person name="Morin E."/>
            <person name="Murat C."/>
            <person name="Riley R."/>
            <person name="Ohm R."/>
            <person name="Sun H."/>
            <person name="Tunlid A."/>
            <person name="Henrissat B."/>
            <person name="Grigoriev I.V."/>
            <person name="Hibbett D.S."/>
            <person name="Martin F."/>
        </authorList>
    </citation>
    <scope>NUCLEOTIDE SEQUENCE [LARGE SCALE GENOMIC DNA]</scope>
    <source>
        <strain evidence="5">UH-Slu-Lm8-n1</strain>
    </source>
</reference>
<dbReference type="SUPFAM" id="SSF46565">
    <property type="entry name" value="Chaperone J-domain"/>
    <property type="match status" value="1"/>
</dbReference>
<dbReference type="InterPro" id="IPR001623">
    <property type="entry name" value="DnaJ_domain"/>
</dbReference>
<dbReference type="Proteomes" id="UP000054485">
    <property type="component" value="Unassembled WGS sequence"/>
</dbReference>
<dbReference type="GO" id="GO:0042026">
    <property type="term" value="P:protein refolding"/>
    <property type="evidence" value="ECO:0007669"/>
    <property type="project" value="TreeGrafter"/>
</dbReference>
<proteinExistence type="predicted"/>
<dbReference type="EMBL" id="KN835774">
    <property type="protein sequence ID" value="KIK34310.1"/>
    <property type="molecule type" value="Genomic_DNA"/>
</dbReference>
<dbReference type="PANTHER" id="PTHR43096">
    <property type="entry name" value="DNAJ HOMOLOG 1, MITOCHONDRIAL-RELATED"/>
    <property type="match status" value="1"/>
</dbReference>
<keyword evidence="5" id="KW-1185">Reference proteome</keyword>
<dbReference type="CDD" id="cd06257">
    <property type="entry name" value="DnaJ"/>
    <property type="match status" value="1"/>
</dbReference>